<proteinExistence type="predicted"/>
<comment type="caution">
    <text evidence="1">The sequence shown here is derived from an EMBL/GenBank/DDBJ whole genome shotgun (WGS) entry which is preliminary data.</text>
</comment>
<dbReference type="AlphaFoldDB" id="A0A162PCW0"/>
<gene>
    <name evidence="1" type="ORF">CI238_02183</name>
</gene>
<name>A0A162PCW0_COLIC</name>
<dbReference type="Proteomes" id="UP000076584">
    <property type="component" value="Unassembled WGS sequence"/>
</dbReference>
<reference evidence="1 2" key="1">
    <citation type="submission" date="2015-06" db="EMBL/GenBank/DDBJ databases">
        <title>Survival trade-offs in plant roots during colonization by closely related pathogenic and mutualistic fungi.</title>
        <authorList>
            <person name="Hacquard S."/>
            <person name="Kracher B."/>
            <person name="Hiruma K."/>
            <person name="Weinman A."/>
            <person name="Muench P."/>
            <person name="Garrido Oter R."/>
            <person name="Ver Loren van Themaat E."/>
            <person name="Dallerey J.-F."/>
            <person name="Damm U."/>
            <person name="Henrissat B."/>
            <person name="Lespinet O."/>
            <person name="Thon M."/>
            <person name="Kemen E."/>
            <person name="McHardy A.C."/>
            <person name="Schulze-Lefert P."/>
            <person name="O'Connell R.J."/>
        </authorList>
    </citation>
    <scope>NUCLEOTIDE SEQUENCE [LARGE SCALE GENOMIC DNA]</scope>
    <source>
        <strain evidence="1 2">MAFF 238704</strain>
    </source>
</reference>
<evidence type="ECO:0000313" key="1">
    <source>
        <dbReference type="EMBL" id="KZL87001.1"/>
    </source>
</evidence>
<keyword evidence="2" id="KW-1185">Reference proteome</keyword>
<dbReference type="EMBL" id="LFIW01000342">
    <property type="protein sequence ID" value="KZL87001.1"/>
    <property type="molecule type" value="Genomic_DNA"/>
</dbReference>
<evidence type="ECO:0000313" key="2">
    <source>
        <dbReference type="Proteomes" id="UP000076584"/>
    </source>
</evidence>
<accession>A0A162PCW0</accession>
<sequence length="109" mass="12507">MPRRRWKRGRRCPIPNASIAKCRRASKMAAGDVTSGKDQLRQRSTGARTGCILLVQWQTGKVSRDVQPYYYTRDEAFKSTGVVYYVPYTAAKGTPHYNQQHEGTFDHIR</sequence>
<protein>
    <submittedName>
        <fullName evidence="1">Uncharacterized protein</fullName>
    </submittedName>
</protein>
<organism evidence="1 2">
    <name type="scientific">Colletotrichum incanum</name>
    <name type="common">Soybean anthracnose fungus</name>
    <dbReference type="NCBI Taxonomy" id="1573173"/>
    <lineage>
        <taxon>Eukaryota</taxon>
        <taxon>Fungi</taxon>
        <taxon>Dikarya</taxon>
        <taxon>Ascomycota</taxon>
        <taxon>Pezizomycotina</taxon>
        <taxon>Sordariomycetes</taxon>
        <taxon>Hypocreomycetidae</taxon>
        <taxon>Glomerellales</taxon>
        <taxon>Glomerellaceae</taxon>
        <taxon>Colletotrichum</taxon>
        <taxon>Colletotrichum spaethianum species complex</taxon>
    </lineage>
</organism>